<evidence type="ECO:0000313" key="2">
    <source>
        <dbReference type="Proteomes" id="UP001143674"/>
    </source>
</evidence>
<dbReference type="RefSeq" id="WP_230626035.1">
    <property type="nucleotide sequence ID" value="NZ_CDLZ01000001.1"/>
</dbReference>
<dbReference type="Proteomes" id="UP001143674">
    <property type="component" value="Unassembled WGS sequence"/>
</dbReference>
<organism evidence="1 2">
    <name type="scientific">Ralstonia solanacearum</name>
    <name type="common">Pseudomonas solanacearum</name>
    <dbReference type="NCBI Taxonomy" id="305"/>
    <lineage>
        <taxon>Bacteria</taxon>
        <taxon>Pseudomonadati</taxon>
        <taxon>Pseudomonadota</taxon>
        <taxon>Betaproteobacteria</taxon>
        <taxon>Burkholderiales</taxon>
        <taxon>Burkholderiaceae</taxon>
        <taxon>Ralstonia</taxon>
        <taxon>Ralstonia solanacearum species complex</taxon>
    </lineage>
</organism>
<dbReference type="EMBL" id="JAIVEX010000011">
    <property type="protein sequence ID" value="MDB0523815.1"/>
    <property type="molecule type" value="Genomic_DNA"/>
</dbReference>
<sequence length="285" mass="31089">MDFMTASRNETAMDGGANRLKQIVKAGNGARGDIGAAQSGVPSGEWITYDGTRREFSDHCAMTGKKDYQRLINAGAIADMAGLLTFATQQGLIVAKSGEAYITIKGSGPRRFRLFLASHHKAGRAGMPTATGVVYDFWIYALVAHDLFESACYIGQTRNVVRRMREHWKRSTGERGSSPLFDWATKRGLTVHAVLLQALSGIQGDADQAEAEWLACAAAAGYELPGVEVWAPRGSRQRPGLIWPSAAVRRDSRPLERVATGAMRVARLAKNSGLVDHRPEEFRLE</sequence>
<comment type="caution">
    <text evidence="1">The sequence shown here is derived from an EMBL/GenBank/DDBJ whole genome shotgun (WGS) entry which is preliminary data.</text>
</comment>
<reference evidence="1" key="1">
    <citation type="submission" date="2021-09" db="EMBL/GenBank/DDBJ databases">
        <title>Genomic analysis of Ralstonia spp.</title>
        <authorList>
            <person name="Aburjaile F."/>
            <person name="Ariute J.C."/>
            <person name="Pais A.K.L."/>
            <person name="Albuquerque G.M.R."/>
            <person name="Silva A.M.F."/>
            <person name="Brenig B."/>
            <person name="Azevedo V."/>
            <person name="Matiuzzi M."/>
            <person name="Ramos R."/>
            <person name="Goes-Neto A."/>
            <person name="Soares S."/>
            <person name="Iseppon A.M.B."/>
            <person name="Souza E."/>
            <person name="Gama M."/>
        </authorList>
    </citation>
    <scope>NUCLEOTIDE SEQUENCE</scope>
    <source>
        <strain evidence="1">B4</strain>
    </source>
</reference>
<protein>
    <recommendedName>
        <fullName evidence="3">GIY-YIG domain-containing protein</fullName>
    </recommendedName>
</protein>
<evidence type="ECO:0008006" key="3">
    <source>
        <dbReference type="Google" id="ProtNLM"/>
    </source>
</evidence>
<gene>
    <name evidence="1" type="ORF">LBW55_19620</name>
</gene>
<name>A0AAE3NKU6_RALSL</name>
<proteinExistence type="predicted"/>
<evidence type="ECO:0000313" key="1">
    <source>
        <dbReference type="EMBL" id="MDB0523815.1"/>
    </source>
</evidence>
<dbReference type="AlphaFoldDB" id="A0AAE3NKU6"/>
<accession>A0AAE3NKU6</accession>